<dbReference type="GO" id="GO:0045944">
    <property type="term" value="P:positive regulation of transcription by RNA polymerase II"/>
    <property type="evidence" value="ECO:0007669"/>
    <property type="project" value="InterPro"/>
</dbReference>
<dbReference type="AlphaFoldDB" id="A0A0L0P8V2"/>
<comment type="caution">
    <text evidence="2">The sequence shown here is derived from an EMBL/GenBank/DDBJ whole genome shotgun (WGS) entry which is preliminary data.</text>
</comment>
<feature type="region of interest" description="Disordered" evidence="1">
    <location>
        <begin position="351"/>
        <end position="380"/>
    </location>
</feature>
<dbReference type="Proteomes" id="UP000037122">
    <property type="component" value="Unassembled WGS sequence"/>
</dbReference>
<evidence type="ECO:0000313" key="2">
    <source>
        <dbReference type="EMBL" id="KNE02813.1"/>
    </source>
</evidence>
<reference evidence="3" key="1">
    <citation type="journal article" date="2015" name="BMC Genomics">
        <title>Draft genome of a commonly misdiagnosed multidrug resistant pathogen Candida auris.</title>
        <authorList>
            <person name="Chatterjee S."/>
            <person name="Alampalli S.V."/>
            <person name="Nageshan R.K."/>
            <person name="Chettiar S.T."/>
            <person name="Joshi S."/>
            <person name="Tatu U.S."/>
        </authorList>
    </citation>
    <scope>NUCLEOTIDE SEQUENCE [LARGE SCALE GENOMIC DNA]</scope>
    <source>
        <strain evidence="3">6684</strain>
    </source>
</reference>
<dbReference type="VEuPathDB" id="FungiDB:CJJ07_003142"/>
<dbReference type="VEuPathDB" id="FungiDB:CJJ09_000126"/>
<dbReference type="Pfam" id="PF08731">
    <property type="entry name" value="AFT"/>
    <property type="match status" value="1"/>
</dbReference>
<name>A0A0L0P8V2_CANAR</name>
<dbReference type="VEuPathDB" id="FungiDB:CJI96_0002512"/>
<sequence length="444" mass="51113">MSHEEDYTTNIDEQLLTAVKNQVNGHGLDDTSRIDTSRLDENRVKLEHSKGSDVSQEQHAAEAAQAAQALYHHQQHLHDVGELEYNIQIPEPIIDLRLKIYPVLENTITNEGNLITRPFPEQNFHTREELNEFIADFARVNGFGIVIAHSNRKAIYYTCELGGRYRHKKGKTIQQQQQEEEEEAAQRELNEAGTGYVLDSHARTKKLRCPFSMTASFRKSNSIWSLRTTCNEHNHPQLDPLSNHPMLRKRSDELNLLILDLYKVGTKPSHIEAKIKHQFPDVLIKREDIYNEIRGYKRKLKKLNKYMGAGVTPLGVKRRRNAALYHEVMDGDDDDDHDEVMLYELERQRHEELQRQIQAAEDAHNSHHHHHHEDISHSLSHHLHHLDEQQLQHYQQQLQEHGLHDSDHNDSTAAAAIAAVANATHGNSNSDLTIDNIDSRLVGD</sequence>
<dbReference type="GO" id="GO:0000981">
    <property type="term" value="F:DNA-binding transcription factor activity, RNA polymerase II-specific"/>
    <property type="evidence" value="ECO:0007669"/>
    <property type="project" value="InterPro"/>
</dbReference>
<evidence type="ECO:0000256" key="1">
    <source>
        <dbReference type="SAM" id="MobiDB-lite"/>
    </source>
</evidence>
<proteinExistence type="predicted"/>
<dbReference type="VEuPathDB" id="FungiDB:B9J08_003966"/>
<dbReference type="VEuPathDB" id="FungiDB:QG37_00191"/>
<dbReference type="PANTHER" id="PTHR47718">
    <property type="entry name" value="OS01G0519700 PROTEIN"/>
    <property type="match status" value="1"/>
</dbReference>
<dbReference type="VEuPathDB" id="FungiDB:CJI97_004056"/>
<evidence type="ECO:0008006" key="4">
    <source>
        <dbReference type="Google" id="ProtNLM"/>
    </source>
</evidence>
<evidence type="ECO:0000313" key="3">
    <source>
        <dbReference type="Proteomes" id="UP000037122"/>
    </source>
</evidence>
<organism evidence="2 3">
    <name type="scientific">Candidozyma auris</name>
    <name type="common">Yeast</name>
    <name type="synonym">Candida auris</name>
    <dbReference type="NCBI Taxonomy" id="498019"/>
    <lineage>
        <taxon>Eukaryota</taxon>
        <taxon>Fungi</taxon>
        <taxon>Dikarya</taxon>
        <taxon>Ascomycota</taxon>
        <taxon>Saccharomycotina</taxon>
        <taxon>Pichiomycetes</taxon>
        <taxon>Metschnikowiaceae</taxon>
        <taxon>Candidozyma</taxon>
    </lineage>
</organism>
<dbReference type="EMBL" id="LGST01000002">
    <property type="protein sequence ID" value="KNE02813.1"/>
    <property type="molecule type" value="Genomic_DNA"/>
</dbReference>
<protein>
    <recommendedName>
        <fullName evidence="4">FAR1 domain-containing protein</fullName>
    </recommendedName>
</protein>
<dbReference type="GO" id="GO:0010106">
    <property type="term" value="P:cellular response to iron ion starvation"/>
    <property type="evidence" value="ECO:0007669"/>
    <property type="project" value="InterPro"/>
</dbReference>
<gene>
    <name evidence="2" type="ORF">QG37_00191</name>
</gene>
<accession>A0A0L0P8V2</accession>
<dbReference type="PANTHER" id="PTHR47718:SF13">
    <property type="entry name" value="OS09G0290500 PROTEIN"/>
    <property type="match status" value="1"/>
</dbReference>
<dbReference type="InterPro" id="IPR014842">
    <property type="entry name" value="AFT"/>
</dbReference>